<dbReference type="AlphaFoldDB" id="A0A3E2TGX7"/>
<comment type="similarity">
    <text evidence="1">Belongs to the CdaR family.</text>
</comment>
<protein>
    <submittedName>
        <fullName evidence="4">PucR family transcriptional regulator</fullName>
    </submittedName>
</protein>
<accession>A0A3E2TGX7</accession>
<dbReference type="SUPFAM" id="SSF46689">
    <property type="entry name" value="Homeodomain-like"/>
    <property type="match status" value="1"/>
</dbReference>
<dbReference type="InterPro" id="IPR041522">
    <property type="entry name" value="CdaR_GGDEF"/>
</dbReference>
<dbReference type="RefSeq" id="WP_015513959.1">
    <property type="nucleotide sequence ID" value="NZ_JAMXUZ010000001.1"/>
</dbReference>
<evidence type="ECO:0000313" key="5">
    <source>
        <dbReference type="Proteomes" id="UP000260773"/>
    </source>
</evidence>
<evidence type="ECO:0000256" key="1">
    <source>
        <dbReference type="ARBA" id="ARBA00006754"/>
    </source>
</evidence>
<dbReference type="PANTHER" id="PTHR33744">
    <property type="entry name" value="CARBOHYDRATE DIACID REGULATOR"/>
    <property type="match status" value="1"/>
</dbReference>
<name>A0A3E2TGX7_9FIRM</name>
<dbReference type="Proteomes" id="UP000260773">
    <property type="component" value="Unassembled WGS sequence"/>
</dbReference>
<dbReference type="Gene3D" id="1.10.10.2840">
    <property type="entry name" value="PucR C-terminal helix-turn-helix domain"/>
    <property type="match status" value="1"/>
</dbReference>
<reference evidence="4 5" key="1">
    <citation type="submission" date="2018-08" db="EMBL/GenBank/DDBJ databases">
        <title>A genome reference for cultivated species of the human gut microbiota.</title>
        <authorList>
            <person name="Zou Y."/>
            <person name="Xue W."/>
            <person name="Luo G."/>
        </authorList>
    </citation>
    <scope>NUCLEOTIDE SEQUENCE [LARGE SCALE GENOMIC DNA]</scope>
    <source>
        <strain evidence="4 5">AF45-17</strain>
    </source>
</reference>
<dbReference type="InterPro" id="IPR025736">
    <property type="entry name" value="PucR_C-HTH_dom"/>
</dbReference>
<comment type="caution">
    <text evidence="4">The sequence shown here is derived from an EMBL/GenBank/DDBJ whole genome shotgun (WGS) entry which is preliminary data.</text>
</comment>
<evidence type="ECO:0000313" key="4">
    <source>
        <dbReference type="EMBL" id="RGB75566.1"/>
    </source>
</evidence>
<dbReference type="PANTHER" id="PTHR33744:SF16">
    <property type="entry name" value="CARBOHYDRATE DIACID REGULATOR"/>
    <property type="match status" value="1"/>
</dbReference>
<dbReference type="InterPro" id="IPR042070">
    <property type="entry name" value="PucR_C-HTH_sf"/>
</dbReference>
<dbReference type="Pfam" id="PF17853">
    <property type="entry name" value="GGDEF_2"/>
    <property type="match status" value="1"/>
</dbReference>
<sequence length="362" mass="41757">MAYNQMLQSTIEGVKSIARTDLCLMDTEGNVIAATNEEAQQYKESVLTFVDSPAEIQVVQGYQYFKILDGTTVEYVMLIRGDSDDIYTIGKLVAFQIQNLLSAYKEKYDKENFIKNVLLDNMLLVDIYNKAKKLHIDAEERRLVFVIETNRQRDNHAMEVVKSLFTGRHGDYITAVDEENIILVKGLDPKETYDEMQTLAKTIVDLLNTEAMINARIAYGTIVHNIKDISRSYNEAKMALDVGKIFYDEKSVIAYNKLGIGRLIYQLPIPLCKMFIDEIFPGTTPDEFDEETLLTIRKFFDNSLNVSETARQLYIHRNTLVYRLDKVNKATGLDLRVFEDAITFEIALMVVRYMHYMENKIY</sequence>
<dbReference type="InterPro" id="IPR051448">
    <property type="entry name" value="CdaR-like_regulators"/>
</dbReference>
<dbReference type="InterPro" id="IPR009057">
    <property type="entry name" value="Homeodomain-like_sf"/>
</dbReference>
<evidence type="ECO:0000259" key="3">
    <source>
        <dbReference type="Pfam" id="PF17853"/>
    </source>
</evidence>
<dbReference type="EMBL" id="QVEP01000046">
    <property type="protein sequence ID" value="RGB75566.1"/>
    <property type="molecule type" value="Genomic_DNA"/>
</dbReference>
<organism evidence="4 5">
    <name type="scientific">Coprococcus catus</name>
    <dbReference type="NCBI Taxonomy" id="116085"/>
    <lineage>
        <taxon>Bacteria</taxon>
        <taxon>Bacillati</taxon>
        <taxon>Bacillota</taxon>
        <taxon>Clostridia</taxon>
        <taxon>Lachnospirales</taxon>
        <taxon>Lachnospiraceae</taxon>
        <taxon>Coprococcus</taxon>
    </lineage>
</organism>
<feature type="domain" description="CdaR GGDEF-like" evidence="3">
    <location>
        <begin position="126"/>
        <end position="242"/>
    </location>
</feature>
<evidence type="ECO:0000259" key="2">
    <source>
        <dbReference type="Pfam" id="PF13556"/>
    </source>
</evidence>
<dbReference type="Pfam" id="PF13556">
    <property type="entry name" value="HTH_30"/>
    <property type="match status" value="1"/>
</dbReference>
<feature type="domain" description="PucR C-terminal helix-turn-helix" evidence="2">
    <location>
        <begin position="293"/>
        <end position="349"/>
    </location>
</feature>
<gene>
    <name evidence="4" type="ORF">DW070_14100</name>
</gene>
<proteinExistence type="inferred from homology"/>